<dbReference type="AlphaFoldDB" id="A0A7V4G7F6"/>
<dbReference type="InterPro" id="IPR007357">
    <property type="entry name" value="PhrB-like"/>
</dbReference>
<evidence type="ECO:0000259" key="1">
    <source>
        <dbReference type="Pfam" id="PF03441"/>
    </source>
</evidence>
<feature type="domain" description="Cryptochrome/DNA photolyase FAD-binding" evidence="1">
    <location>
        <begin position="305"/>
        <end position="394"/>
    </location>
</feature>
<comment type="caution">
    <text evidence="2">The sequence shown here is derived from an EMBL/GenBank/DDBJ whole genome shotgun (WGS) entry which is preliminary data.</text>
</comment>
<dbReference type="Gene3D" id="3.40.50.620">
    <property type="entry name" value="HUPs"/>
    <property type="match status" value="1"/>
</dbReference>
<dbReference type="InterPro" id="IPR014729">
    <property type="entry name" value="Rossmann-like_a/b/a_fold"/>
</dbReference>
<name>A0A7V4G7F6_9BACT</name>
<dbReference type="Gene3D" id="1.10.10.1710">
    <property type="entry name" value="Deoxyribodipyrimidine photolyase-related"/>
    <property type="match status" value="1"/>
</dbReference>
<sequence length="493" mass="57035">MTEAAVIFPHQLFSAHPCLTPHRIVYLVEDPWFFGDQVVQFKCHRQKLVLHRAGCQAYREFLERRGHLVRYLEFTPEMNRGYLPARLREDGIGEIVACDPVDRGLTERWRRQAEAAGLKVRFLETPMFLCSPGEIAEFFRGKEKFHQTGFYIWQRRRQDILMEGGKPAGGRWTFDPLNRKRLPRGLPVPDLPDPDNEPYASLAVKYVTQKFPDHPGDASPFRYPVTHAAARKWLEAFLAERLSHFGDYQDAISAREPYIFHALLSPLLNLGLLTPKEVLDATLDFAREHPVPMNSLEGFVRQILGWREYVRAVYLLAGETQRAGNFWGHTREVPHAFYAGSTGIPPVDTVISRLSATAYAHHIERLMVLGNFLLLAEIHPRAVYRWFMEMFIDAYDWVMVPNVFGMSQFADGGLIMTKPYVSSSRYLLKMSDYPAGPWCAVWDGLFWRFIRKHRDYFQKNPRLTPMVRVLDRLPPERLRELLQTAEGFLAGLT</sequence>
<dbReference type="SUPFAM" id="SSF48173">
    <property type="entry name" value="Cryptochrome/photolyase FAD-binding domain"/>
    <property type="match status" value="1"/>
</dbReference>
<proteinExistence type="predicted"/>
<dbReference type="EMBL" id="DSXI01000186">
    <property type="protein sequence ID" value="HGS04737.1"/>
    <property type="molecule type" value="Genomic_DNA"/>
</dbReference>
<dbReference type="Pfam" id="PF04244">
    <property type="entry name" value="DPRP"/>
    <property type="match status" value="1"/>
</dbReference>
<dbReference type="InterPro" id="IPR052551">
    <property type="entry name" value="UV-DNA_repair_photolyase"/>
</dbReference>
<evidence type="ECO:0000313" key="2">
    <source>
        <dbReference type="EMBL" id="HGS04737.1"/>
    </source>
</evidence>
<organism evidence="2">
    <name type="scientific">Desulfobacca acetoxidans</name>
    <dbReference type="NCBI Taxonomy" id="60893"/>
    <lineage>
        <taxon>Bacteria</taxon>
        <taxon>Pseudomonadati</taxon>
        <taxon>Thermodesulfobacteriota</taxon>
        <taxon>Desulfobaccia</taxon>
        <taxon>Desulfobaccales</taxon>
        <taxon>Desulfobaccaceae</taxon>
        <taxon>Desulfobacca</taxon>
    </lineage>
</organism>
<dbReference type="Gene3D" id="1.10.579.10">
    <property type="entry name" value="DNA Cyclobutane Dipyrimidine Photolyase, subunit A, domain 3"/>
    <property type="match status" value="1"/>
</dbReference>
<dbReference type="InterPro" id="IPR036134">
    <property type="entry name" value="Crypto/Photolyase_FAD-like_sf"/>
</dbReference>
<accession>A0A7V4G7F6</accession>
<dbReference type="GO" id="GO:0016829">
    <property type="term" value="F:lyase activity"/>
    <property type="evidence" value="ECO:0007669"/>
    <property type="project" value="UniProtKB-KW"/>
</dbReference>
<dbReference type="PANTHER" id="PTHR38657:SF1">
    <property type="entry name" value="SLR1343 PROTEIN"/>
    <property type="match status" value="1"/>
</dbReference>
<dbReference type="InterPro" id="IPR005101">
    <property type="entry name" value="Cryptochr/Photolyase_FAD-bd"/>
</dbReference>
<protein>
    <submittedName>
        <fullName evidence="2">Cryptochrome/photolyase family protein</fullName>
    </submittedName>
</protein>
<dbReference type="Gene3D" id="1.25.40.80">
    <property type="match status" value="1"/>
</dbReference>
<dbReference type="PANTHER" id="PTHR38657">
    <property type="entry name" value="SLR1343 PROTEIN"/>
    <property type="match status" value="1"/>
</dbReference>
<gene>
    <name evidence="2" type="ORF">ENT08_03220</name>
</gene>
<keyword evidence="2" id="KW-0456">Lyase</keyword>
<reference evidence="2" key="1">
    <citation type="journal article" date="2020" name="mSystems">
        <title>Genome- and Community-Level Interaction Insights into Carbon Utilization and Element Cycling Functions of Hydrothermarchaeota in Hydrothermal Sediment.</title>
        <authorList>
            <person name="Zhou Z."/>
            <person name="Liu Y."/>
            <person name="Xu W."/>
            <person name="Pan J."/>
            <person name="Luo Z.H."/>
            <person name="Li M."/>
        </authorList>
    </citation>
    <scope>NUCLEOTIDE SEQUENCE [LARGE SCALE GENOMIC DNA]</scope>
    <source>
        <strain evidence="2">SpSt-548</strain>
    </source>
</reference>
<dbReference type="Pfam" id="PF03441">
    <property type="entry name" value="FAD_binding_7"/>
    <property type="match status" value="1"/>
</dbReference>